<dbReference type="SUPFAM" id="SSF81383">
    <property type="entry name" value="F-box domain"/>
    <property type="match status" value="1"/>
</dbReference>
<name>A0A8H4JP24_9HYPO</name>
<organism evidence="2 3">
    <name type="scientific">Fusarium austroafricanum</name>
    <dbReference type="NCBI Taxonomy" id="2364996"/>
    <lineage>
        <taxon>Eukaryota</taxon>
        <taxon>Fungi</taxon>
        <taxon>Dikarya</taxon>
        <taxon>Ascomycota</taxon>
        <taxon>Pezizomycotina</taxon>
        <taxon>Sordariomycetes</taxon>
        <taxon>Hypocreomycetidae</taxon>
        <taxon>Hypocreales</taxon>
        <taxon>Nectriaceae</taxon>
        <taxon>Fusarium</taxon>
        <taxon>Fusarium concolor species complex</taxon>
    </lineage>
</organism>
<reference evidence="2" key="1">
    <citation type="submission" date="2020-01" db="EMBL/GenBank/DDBJ databases">
        <title>Identification and distribution of gene clusters putatively required for synthesis of sphingolipid metabolism inhibitors in phylogenetically diverse species of the filamentous fungus Fusarium.</title>
        <authorList>
            <person name="Kim H.-S."/>
            <person name="Busman M."/>
            <person name="Brown D.W."/>
            <person name="Divon H."/>
            <person name="Uhlig S."/>
            <person name="Proctor R.H."/>
        </authorList>
    </citation>
    <scope>NUCLEOTIDE SEQUENCE</scope>
    <source>
        <strain evidence="2">NRRL 53441</strain>
    </source>
</reference>
<dbReference type="Proteomes" id="UP000605986">
    <property type="component" value="Unassembled WGS sequence"/>
</dbReference>
<protein>
    <recommendedName>
        <fullName evidence="1">F-box domain-containing protein</fullName>
    </recommendedName>
</protein>
<dbReference type="InterPro" id="IPR001810">
    <property type="entry name" value="F-box_dom"/>
</dbReference>
<dbReference type="AlphaFoldDB" id="A0A8H4JP24"/>
<evidence type="ECO:0000313" key="3">
    <source>
        <dbReference type="Proteomes" id="UP000605986"/>
    </source>
</evidence>
<dbReference type="PROSITE" id="PS50181">
    <property type="entry name" value="FBOX"/>
    <property type="match status" value="1"/>
</dbReference>
<proteinExistence type="predicted"/>
<comment type="caution">
    <text evidence="2">The sequence shown here is derived from an EMBL/GenBank/DDBJ whole genome shotgun (WGS) entry which is preliminary data.</text>
</comment>
<evidence type="ECO:0000313" key="2">
    <source>
        <dbReference type="EMBL" id="KAF4435626.1"/>
    </source>
</evidence>
<feature type="domain" description="F-box" evidence="1">
    <location>
        <begin position="54"/>
        <end position="100"/>
    </location>
</feature>
<accession>A0A8H4JP24</accession>
<dbReference type="EMBL" id="JAADJG010000840">
    <property type="protein sequence ID" value="KAF4435626.1"/>
    <property type="molecule type" value="Genomic_DNA"/>
</dbReference>
<dbReference type="OrthoDB" id="165382at2759"/>
<sequence>MAAISESHQDVDAIIKACTYHRSEWDKVLIRTPKTKLKAPFLQTTFKTTASSGLGFLDRLPQELTLMILGELDILTYLRFRRVNRHARSIATASREYMVVVKHGLEGLKPLLKAQLGHLFTFSHFYGNLVSKECKFCRKFGPFLFLPTCQRCCFTCLQVSSELKLLAIPVPKTFARAVGRSAEEIERACEPKLRVVYGKYTNEEWPLPKRPKYLIQANRAVEKLQSLDSSIRIPETVLEHQPEHQFHNDGQHLFCFRYMAATTFPWYDLNHDKPERGVNCKGCQFRVEEYLLETRASPPWGHNDRDRNYTSEEFLDHFRSCKHAKKVWANAQENHVAQESHFTRNGGIVLEHRRHELH</sequence>
<evidence type="ECO:0000259" key="1">
    <source>
        <dbReference type="PROSITE" id="PS50181"/>
    </source>
</evidence>
<dbReference type="InterPro" id="IPR036047">
    <property type="entry name" value="F-box-like_dom_sf"/>
</dbReference>
<dbReference type="Pfam" id="PF00646">
    <property type="entry name" value="F-box"/>
    <property type="match status" value="1"/>
</dbReference>
<keyword evidence="3" id="KW-1185">Reference proteome</keyword>
<gene>
    <name evidence="2" type="ORF">F53441_13471</name>
</gene>